<dbReference type="PANTHER" id="PTHR38050:SF1">
    <property type="entry name" value="FERULOYL ESTERASE C"/>
    <property type="match status" value="1"/>
</dbReference>
<keyword evidence="8" id="KW-0624">Polysaccharide degradation</keyword>
<comment type="function">
    <text evidence="9">Involved in degradation of plant cell walls. Hydrolyzes the feruloyl-arabinose ester bond in arabinoxylans, and the feruloyl-galactose ester bond in pectin. Active against paranitrophenyl-acetate, methyl ferulate and wheat arabinoxylan.</text>
</comment>
<evidence type="ECO:0000256" key="4">
    <source>
        <dbReference type="ARBA" id="ARBA00022651"/>
    </source>
</evidence>
<evidence type="ECO:0000256" key="5">
    <source>
        <dbReference type="ARBA" id="ARBA00022729"/>
    </source>
</evidence>
<dbReference type="RefSeq" id="WP_273601206.1">
    <property type="nucleotide sequence ID" value="NZ_JAQQXT010000009.1"/>
</dbReference>
<comment type="caution">
    <text evidence="11">The sequence shown here is derived from an EMBL/GenBank/DDBJ whole genome shotgun (WGS) entry which is preliminary data.</text>
</comment>
<name>A0ABT5KGK5_9BURK</name>
<keyword evidence="7" id="KW-0119">Carbohydrate metabolism</keyword>
<keyword evidence="5" id="KW-0732">Signal</keyword>
<keyword evidence="3" id="KW-0964">Secreted</keyword>
<evidence type="ECO:0000256" key="3">
    <source>
        <dbReference type="ARBA" id="ARBA00022525"/>
    </source>
</evidence>
<evidence type="ECO:0000256" key="2">
    <source>
        <dbReference type="ARBA" id="ARBA00010278"/>
    </source>
</evidence>
<reference evidence="11 12" key="1">
    <citation type="submission" date="2022-10" db="EMBL/GenBank/DDBJ databases">
        <title>Paucibacter sp. hw1 Genome sequencing.</title>
        <authorList>
            <person name="Park S."/>
        </authorList>
    </citation>
    <scope>NUCLEOTIDE SEQUENCE [LARGE SCALE GENOMIC DNA]</scope>
    <source>
        <strain evidence="12">hw1</strain>
    </source>
</reference>
<organism evidence="11 12">
    <name type="scientific">Roseateles albus</name>
    <dbReference type="NCBI Taxonomy" id="2987525"/>
    <lineage>
        <taxon>Bacteria</taxon>
        <taxon>Pseudomonadati</taxon>
        <taxon>Pseudomonadota</taxon>
        <taxon>Betaproteobacteria</taxon>
        <taxon>Burkholderiales</taxon>
        <taxon>Sphaerotilaceae</taxon>
        <taxon>Roseateles</taxon>
    </lineage>
</organism>
<dbReference type="InterPro" id="IPR043595">
    <property type="entry name" value="FaeB/C/D"/>
</dbReference>
<protein>
    <submittedName>
        <fullName evidence="11">PHB depolymerase family esterase</fullName>
    </submittedName>
</protein>
<evidence type="ECO:0000256" key="1">
    <source>
        <dbReference type="ARBA" id="ARBA00004613"/>
    </source>
</evidence>
<sequence>MSSTFAFTRKFLLGSSKVCGPTAAISKELLLRPEGPRNYLLAQPRLRPKERTPLVILLHGFGASAAQLLGQGFPPSPLAHWLEIAEREHCLLAVPDGVGHSWNDGFADAPINAKTDDCGFIGALIDELIESQHVDAARVYVMGVSKGGMMAFRLATELAPKLAAFSAVLASMPLNNKCPPPRVPLSALLIASQADPLVRYSGGSFLKNRRQSGSMLGIEASIDVWRKLAGLTGNAVPQPLQQRVASNKTRATRFIWGADPQQLQVGLIRIDQGGHAEPSPTRRYPRWIQWLVGEQNADFETAEAAWDFFKEKRSASPDF</sequence>
<accession>A0ABT5KGK5</accession>
<dbReference type="SUPFAM" id="SSF53474">
    <property type="entry name" value="alpha/beta-Hydrolases"/>
    <property type="match status" value="1"/>
</dbReference>
<evidence type="ECO:0000313" key="11">
    <source>
        <dbReference type="EMBL" id="MDC8773031.1"/>
    </source>
</evidence>
<keyword evidence="6" id="KW-0378">Hydrolase</keyword>
<feature type="domain" description="Phospholipase/carboxylesterase/thioesterase" evidence="10">
    <location>
        <begin position="49"/>
        <end position="208"/>
    </location>
</feature>
<dbReference type="Proteomes" id="UP001221189">
    <property type="component" value="Unassembled WGS sequence"/>
</dbReference>
<keyword evidence="12" id="KW-1185">Reference proteome</keyword>
<evidence type="ECO:0000313" key="12">
    <source>
        <dbReference type="Proteomes" id="UP001221189"/>
    </source>
</evidence>
<proteinExistence type="inferred from homology"/>
<dbReference type="PANTHER" id="PTHR38050">
    <property type="match status" value="1"/>
</dbReference>
<evidence type="ECO:0000256" key="8">
    <source>
        <dbReference type="ARBA" id="ARBA00023326"/>
    </source>
</evidence>
<evidence type="ECO:0000256" key="7">
    <source>
        <dbReference type="ARBA" id="ARBA00023277"/>
    </source>
</evidence>
<dbReference type="Gene3D" id="3.40.50.1820">
    <property type="entry name" value="alpha/beta hydrolase"/>
    <property type="match status" value="1"/>
</dbReference>
<dbReference type="InterPro" id="IPR029058">
    <property type="entry name" value="AB_hydrolase_fold"/>
</dbReference>
<dbReference type="InterPro" id="IPR003140">
    <property type="entry name" value="PLipase/COase/thioEstase"/>
</dbReference>
<comment type="similarity">
    <text evidence="2">Belongs to the faeC family.</text>
</comment>
<keyword evidence="4" id="KW-0858">Xylan degradation</keyword>
<evidence type="ECO:0000256" key="9">
    <source>
        <dbReference type="ARBA" id="ARBA00025250"/>
    </source>
</evidence>
<comment type="subcellular location">
    <subcellularLocation>
        <location evidence="1">Secreted</location>
    </subcellularLocation>
</comment>
<dbReference type="EMBL" id="JAQQXT010000009">
    <property type="protein sequence ID" value="MDC8773031.1"/>
    <property type="molecule type" value="Genomic_DNA"/>
</dbReference>
<dbReference type="Pfam" id="PF02230">
    <property type="entry name" value="Abhydrolase_2"/>
    <property type="match status" value="1"/>
</dbReference>
<gene>
    <name evidence="11" type="ORF">PRZ03_15700</name>
</gene>
<evidence type="ECO:0000259" key="10">
    <source>
        <dbReference type="Pfam" id="PF02230"/>
    </source>
</evidence>
<evidence type="ECO:0000256" key="6">
    <source>
        <dbReference type="ARBA" id="ARBA00022801"/>
    </source>
</evidence>